<dbReference type="EMBL" id="BQKY01000011">
    <property type="protein sequence ID" value="GJN92407.1"/>
    <property type="molecule type" value="Genomic_DNA"/>
</dbReference>
<dbReference type="Pfam" id="PF02133">
    <property type="entry name" value="Transp_cyt_pur"/>
    <property type="match status" value="1"/>
</dbReference>
<evidence type="ECO:0000313" key="11">
    <source>
        <dbReference type="Proteomes" id="UP001342314"/>
    </source>
</evidence>
<dbReference type="Proteomes" id="UP001342314">
    <property type="component" value="Unassembled WGS sequence"/>
</dbReference>
<feature type="transmembrane region" description="Helical" evidence="9">
    <location>
        <begin position="110"/>
        <end position="130"/>
    </location>
</feature>
<evidence type="ECO:0000256" key="6">
    <source>
        <dbReference type="ARBA" id="ARBA00022989"/>
    </source>
</evidence>
<dbReference type="PIRSF" id="PIRSF002744">
    <property type="entry name" value="Pur-cyt_permease"/>
    <property type="match status" value="1"/>
</dbReference>
<name>A0AAV5GTP3_9BASI</name>
<sequence length="519" mass="56142">MSTSSAELKDYDLEEKGAASPLESGEVVSAHDGVNREAGAVAWLWRISKKLDSYGVEVRGVERVPEHERNHPSYFDAGFLWMSANMTISTFSLGTLGISLNGLNSTDACLTILFFNLLTTLPVATFSTWGKCTGLRQMIIGRFSFGPWTILFPILLNCLACIGWSTINTIVGASALHNVTTHNQLPEPAGIVIIALITLAVALFGYRWVHALERYASIPVFVIFIIMFGQAGRFMEGGFAGAGEAEAAAVLSFGGTIAGFALGWTSLAADYTVNFPVETPSWKVWLATYFGLNFPMILIECLGALMMSTFKNKPTWGESYESQGESLGALLAAPLVGPMGGFGRFLLVILALSIVANNIPNVYSFALTFQSFGRYAQAIPRFFLCIVCTAIYIALAEAGYNSFHDAFDLLLVLLAYWLAIYSAVLLIEHFVFRGGSFSNYDLDAYNTYKKLPVGLAAFGGCACGVAGAVVGMAQKWYIGPLGASFGGPFGADIGFELAFAFTCVGYPPLRYLERKYTGR</sequence>
<dbReference type="GO" id="GO:0005886">
    <property type="term" value="C:plasma membrane"/>
    <property type="evidence" value="ECO:0007669"/>
    <property type="project" value="TreeGrafter"/>
</dbReference>
<keyword evidence="3 8" id="KW-0813">Transport</keyword>
<feature type="transmembrane region" description="Helical" evidence="9">
    <location>
        <begin position="215"/>
        <end position="235"/>
    </location>
</feature>
<evidence type="ECO:0000256" key="1">
    <source>
        <dbReference type="ARBA" id="ARBA00004141"/>
    </source>
</evidence>
<keyword evidence="7 8" id="KW-0472">Membrane</keyword>
<evidence type="ECO:0000313" key="10">
    <source>
        <dbReference type="EMBL" id="GJN92407.1"/>
    </source>
</evidence>
<keyword evidence="6 9" id="KW-1133">Transmembrane helix</keyword>
<evidence type="ECO:0000256" key="9">
    <source>
        <dbReference type="SAM" id="Phobius"/>
    </source>
</evidence>
<comment type="similarity">
    <text evidence="2 8">Belongs to the purine-cytosine permease (2.A.39) family.</text>
</comment>
<reference evidence="10 11" key="1">
    <citation type="submission" date="2021-12" db="EMBL/GenBank/DDBJ databases">
        <title>High titer production of polyol ester of fatty acids by Rhodotorula paludigena BS15 towards product separation-free biomass refinery.</title>
        <authorList>
            <person name="Mano J."/>
            <person name="Ono H."/>
            <person name="Tanaka T."/>
            <person name="Naito K."/>
            <person name="Sushida H."/>
            <person name="Ike M."/>
            <person name="Tokuyasu K."/>
            <person name="Kitaoka M."/>
        </authorList>
    </citation>
    <scope>NUCLEOTIDE SEQUENCE [LARGE SCALE GENOMIC DNA]</scope>
    <source>
        <strain evidence="10 11">BS15</strain>
    </source>
</reference>
<accession>A0AAV5GTP3</accession>
<feature type="transmembrane region" description="Helical" evidence="9">
    <location>
        <begin position="247"/>
        <end position="264"/>
    </location>
</feature>
<evidence type="ECO:0000256" key="4">
    <source>
        <dbReference type="ARBA" id="ARBA00022553"/>
    </source>
</evidence>
<dbReference type="Gene3D" id="1.10.4160.10">
    <property type="entry name" value="Hydantoin permease"/>
    <property type="match status" value="1"/>
</dbReference>
<dbReference type="GO" id="GO:0000329">
    <property type="term" value="C:fungal-type vacuole membrane"/>
    <property type="evidence" value="ECO:0007669"/>
    <property type="project" value="TreeGrafter"/>
</dbReference>
<keyword evidence="11" id="KW-1185">Reference proteome</keyword>
<dbReference type="PANTHER" id="PTHR31806:SF1">
    <property type="entry name" value="PURINE-CYTOSINE PERMEASE FCY2-RELATED"/>
    <property type="match status" value="1"/>
</dbReference>
<dbReference type="InterPro" id="IPR001248">
    <property type="entry name" value="Pur-cyt_permease"/>
</dbReference>
<protein>
    <recommendedName>
        <fullName evidence="12">Purine-cytosine permease</fullName>
    </recommendedName>
</protein>
<dbReference type="FunFam" id="1.10.4160.10:FF:000002">
    <property type="entry name" value="Purine-cytosine permease fcyB"/>
    <property type="match status" value="1"/>
</dbReference>
<gene>
    <name evidence="10" type="ORF">Rhopal_005437-T1</name>
</gene>
<evidence type="ECO:0000256" key="8">
    <source>
        <dbReference type="PIRNR" id="PIRNR002744"/>
    </source>
</evidence>
<evidence type="ECO:0008006" key="12">
    <source>
        <dbReference type="Google" id="ProtNLM"/>
    </source>
</evidence>
<evidence type="ECO:0000256" key="2">
    <source>
        <dbReference type="ARBA" id="ARBA00008974"/>
    </source>
</evidence>
<feature type="transmembrane region" description="Helical" evidence="9">
    <location>
        <begin position="188"/>
        <end position="209"/>
    </location>
</feature>
<keyword evidence="4" id="KW-0597">Phosphoprotein</keyword>
<dbReference type="InterPro" id="IPR026030">
    <property type="entry name" value="Pur-cyt_permease_Fcy2/21/22"/>
</dbReference>
<organism evidence="10 11">
    <name type="scientific">Rhodotorula paludigena</name>
    <dbReference type="NCBI Taxonomy" id="86838"/>
    <lineage>
        <taxon>Eukaryota</taxon>
        <taxon>Fungi</taxon>
        <taxon>Dikarya</taxon>
        <taxon>Basidiomycota</taxon>
        <taxon>Pucciniomycotina</taxon>
        <taxon>Microbotryomycetes</taxon>
        <taxon>Sporidiobolales</taxon>
        <taxon>Sporidiobolaceae</taxon>
        <taxon>Rhodotorula</taxon>
    </lineage>
</organism>
<evidence type="ECO:0000256" key="7">
    <source>
        <dbReference type="ARBA" id="ARBA00023136"/>
    </source>
</evidence>
<feature type="transmembrane region" description="Helical" evidence="9">
    <location>
        <begin position="375"/>
        <end position="395"/>
    </location>
</feature>
<keyword evidence="5 9" id="KW-0812">Transmembrane</keyword>
<feature type="transmembrane region" description="Helical" evidence="9">
    <location>
        <begin position="407"/>
        <end position="431"/>
    </location>
</feature>
<dbReference type="GO" id="GO:0015851">
    <property type="term" value="P:nucleobase transport"/>
    <property type="evidence" value="ECO:0007669"/>
    <property type="project" value="UniProtKB-ARBA"/>
</dbReference>
<dbReference type="PANTHER" id="PTHR31806">
    <property type="entry name" value="PURINE-CYTOSINE PERMEASE FCY2-RELATED"/>
    <property type="match status" value="1"/>
</dbReference>
<feature type="transmembrane region" description="Helical" evidence="9">
    <location>
        <begin position="451"/>
        <end position="473"/>
    </location>
</feature>
<dbReference type="GO" id="GO:0022857">
    <property type="term" value="F:transmembrane transporter activity"/>
    <property type="evidence" value="ECO:0007669"/>
    <property type="project" value="InterPro"/>
</dbReference>
<proteinExistence type="inferred from homology"/>
<dbReference type="AlphaFoldDB" id="A0AAV5GTP3"/>
<evidence type="ECO:0000256" key="3">
    <source>
        <dbReference type="ARBA" id="ARBA00022448"/>
    </source>
</evidence>
<comment type="subcellular location">
    <subcellularLocation>
        <location evidence="1">Membrane</location>
        <topology evidence="1">Multi-pass membrane protein</topology>
    </subcellularLocation>
</comment>
<evidence type="ECO:0000256" key="5">
    <source>
        <dbReference type="ARBA" id="ARBA00022692"/>
    </source>
</evidence>
<comment type="caution">
    <text evidence="10">The sequence shown here is derived from an EMBL/GenBank/DDBJ whole genome shotgun (WGS) entry which is preliminary data.</text>
</comment>
<feature type="transmembrane region" description="Helical" evidence="9">
    <location>
        <begin position="284"/>
        <end position="306"/>
    </location>
</feature>
<feature type="transmembrane region" description="Helical" evidence="9">
    <location>
        <begin position="79"/>
        <end position="98"/>
    </location>
</feature>
<feature type="transmembrane region" description="Helical" evidence="9">
    <location>
        <begin position="150"/>
        <end position="176"/>
    </location>
</feature>
<feature type="transmembrane region" description="Helical" evidence="9">
    <location>
        <begin position="327"/>
        <end position="355"/>
    </location>
</feature>